<proteinExistence type="predicted"/>
<evidence type="ECO:0000313" key="1">
    <source>
        <dbReference type="EMBL" id="RJR26635.1"/>
    </source>
</evidence>
<protein>
    <recommendedName>
        <fullName evidence="3">Lipooligosaccharide sialyltransferase</fullName>
    </recommendedName>
</protein>
<comment type="caution">
    <text evidence="1">The sequence shown here is derived from an EMBL/GenBank/DDBJ whole genome shotgun (WGS) entry which is preliminary data.</text>
</comment>
<evidence type="ECO:0000313" key="2">
    <source>
        <dbReference type="Proteomes" id="UP000265540"/>
    </source>
</evidence>
<dbReference type="InterPro" id="IPR010866">
    <property type="entry name" value="A-2_8-polyST"/>
</dbReference>
<accession>A0A3A4ZBG3</accession>
<organism evidence="1 2">
    <name type="scientific">candidate division WWE3 bacterium</name>
    <dbReference type="NCBI Taxonomy" id="2053526"/>
    <lineage>
        <taxon>Bacteria</taxon>
        <taxon>Katanobacteria</taxon>
    </lineage>
</organism>
<dbReference type="EMBL" id="QZJF01000019">
    <property type="protein sequence ID" value="RJR26635.1"/>
    <property type="molecule type" value="Genomic_DNA"/>
</dbReference>
<sequence length="350" mass="41386">MKGWFAVLKRVYICHTYYHVYVSLLKELNNRHVRNGKADIVLSTVSTDFKNLKDRLEKSQVFNKVLVLNEKNDIELFGDELKNYRSGNLLVKLFNNIKYTRELATRLSVFIDIDFSKYNEIFVYVDGDPIGHYLNYKKIKYCAVEDGLDSLKYADYLFKQKFFGLKKVLARLGIIFMPYGFSKYAVTVEVNDKKSVYTPKRKTIELPRKMLADGLDDREKRLIYEIFMSEYSINNNMAINKKTALLVVQPLYPEVLGDIEQQLQLYKDLIDEYCKEFIVYIKPHPRDKLNYIQYFKKCIILERYFPIEVLNFSNLLHFDRAITVYSTAIDAIDFVDEKITVGKDFLEKYK</sequence>
<dbReference type="Pfam" id="PF07388">
    <property type="entry name" value="A-2_8-polyST"/>
    <property type="match status" value="1"/>
</dbReference>
<evidence type="ECO:0008006" key="3">
    <source>
        <dbReference type="Google" id="ProtNLM"/>
    </source>
</evidence>
<reference evidence="1 2" key="1">
    <citation type="journal article" date="2017" name="ISME J.">
        <title>Energy and carbon metabolisms in a deep terrestrial subsurface fluid microbial community.</title>
        <authorList>
            <person name="Momper L."/>
            <person name="Jungbluth S.P."/>
            <person name="Lee M.D."/>
            <person name="Amend J.P."/>
        </authorList>
    </citation>
    <scope>NUCLEOTIDE SEQUENCE [LARGE SCALE GENOMIC DNA]</scope>
    <source>
        <strain evidence="1">SURF_46</strain>
    </source>
</reference>
<gene>
    <name evidence="1" type="ORF">C4561_04780</name>
</gene>
<name>A0A3A4ZBG3_UNCKA</name>
<dbReference type="Gene3D" id="3.40.50.11110">
    <property type="entry name" value="Sialyltransferase, C-terminal GT-B Rossman nucleotide-binding domain"/>
    <property type="match status" value="1"/>
</dbReference>
<dbReference type="AlphaFoldDB" id="A0A3A4ZBG3"/>
<dbReference type="Proteomes" id="UP000265540">
    <property type="component" value="Unassembled WGS sequence"/>
</dbReference>